<dbReference type="InterPro" id="IPR000620">
    <property type="entry name" value="EamA_dom"/>
</dbReference>
<feature type="transmembrane region" description="Helical" evidence="8">
    <location>
        <begin position="267"/>
        <end position="286"/>
    </location>
</feature>
<dbReference type="RefSeq" id="WP_245831137.1">
    <property type="nucleotide sequence ID" value="NZ_BAABKE010000003.1"/>
</dbReference>
<keyword evidence="6 8" id="KW-1133">Transmembrane helix</keyword>
<feature type="transmembrane region" description="Helical" evidence="8">
    <location>
        <begin position="43"/>
        <end position="60"/>
    </location>
</feature>
<dbReference type="Proteomes" id="UP001500631">
    <property type="component" value="Unassembled WGS sequence"/>
</dbReference>
<feature type="transmembrane region" description="Helical" evidence="8">
    <location>
        <begin position="72"/>
        <end position="92"/>
    </location>
</feature>
<feature type="domain" description="EamA" evidence="9">
    <location>
        <begin position="153"/>
        <end position="284"/>
    </location>
</feature>
<dbReference type="InterPro" id="IPR037185">
    <property type="entry name" value="EmrE-like"/>
</dbReference>
<evidence type="ECO:0000259" key="9">
    <source>
        <dbReference type="Pfam" id="PF00892"/>
    </source>
</evidence>
<dbReference type="PANTHER" id="PTHR22911:SF137">
    <property type="entry name" value="SOLUTE CARRIER FAMILY 35 MEMBER G2-RELATED"/>
    <property type="match status" value="1"/>
</dbReference>
<evidence type="ECO:0000256" key="6">
    <source>
        <dbReference type="ARBA" id="ARBA00022989"/>
    </source>
</evidence>
<evidence type="ECO:0000256" key="5">
    <source>
        <dbReference type="ARBA" id="ARBA00022692"/>
    </source>
</evidence>
<evidence type="ECO:0000313" key="10">
    <source>
        <dbReference type="EMBL" id="GAA5098356.1"/>
    </source>
</evidence>
<dbReference type="EMBL" id="BAABKE010000003">
    <property type="protein sequence ID" value="GAA5098356.1"/>
    <property type="molecule type" value="Genomic_DNA"/>
</dbReference>
<feature type="transmembrane region" description="Helical" evidence="8">
    <location>
        <begin position="128"/>
        <end position="145"/>
    </location>
</feature>
<dbReference type="InterPro" id="IPR004626">
    <property type="entry name" value="RarD"/>
</dbReference>
<dbReference type="NCBIfam" id="TIGR00688">
    <property type="entry name" value="rarD"/>
    <property type="match status" value="1"/>
</dbReference>
<name>A0ABP9ML35_9GAMM</name>
<dbReference type="PANTHER" id="PTHR22911">
    <property type="entry name" value="ACYL-MALONYL CONDENSING ENZYME-RELATED"/>
    <property type="match status" value="1"/>
</dbReference>
<comment type="subcellular location">
    <subcellularLocation>
        <location evidence="1">Cell membrane</location>
        <topology evidence="1">Multi-pass membrane protein</topology>
    </subcellularLocation>
</comment>
<evidence type="ECO:0000256" key="7">
    <source>
        <dbReference type="ARBA" id="ARBA00023136"/>
    </source>
</evidence>
<organism evidence="10 11">
    <name type="scientific">Wohlfahrtiimonas larvae</name>
    <dbReference type="NCBI Taxonomy" id="1157986"/>
    <lineage>
        <taxon>Bacteria</taxon>
        <taxon>Pseudomonadati</taxon>
        <taxon>Pseudomonadota</taxon>
        <taxon>Gammaproteobacteria</taxon>
        <taxon>Cardiobacteriales</taxon>
        <taxon>Ignatzschineriaceae</taxon>
        <taxon>Wohlfahrtiimonas</taxon>
    </lineage>
</organism>
<evidence type="ECO:0000313" key="11">
    <source>
        <dbReference type="Proteomes" id="UP001500631"/>
    </source>
</evidence>
<dbReference type="Pfam" id="PF00892">
    <property type="entry name" value="EamA"/>
    <property type="match status" value="2"/>
</dbReference>
<evidence type="ECO:0000256" key="4">
    <source>
        <dbReference type="ARBA" id="ARBA00022475"/>
    </source>
</evidence>
<feature type="transmembrane region" description="Helical" evidence="8">
    <location>
        <begin position="104"/>
        <end position="121"/>
    </location>
</feature>
<sequence length="304" mass="34663">MNQSEYKKGIFYTLGCYLMWGNFPLYWYSLKMLGSTQLMSQRIIWSVVFVVLVLTLFREWKSILAVLTQRKTVLVLFVTSQLLFFNWLTYLWAITANRVVDASLGYFITPLFSIFLGRLILKERLSHSQSMAVGIAIVGIIWLTIVGQTIPYVALGLAITFSFYGLLKKAYPVKTLPSIAFETFFMLPFASIYLFYEFNQGNLVFTELPTLPLVLLLLSGAATTIPLLLFSEGAKKIPLSLVGIVQFVSPTLQMINGVLFFNDSVDFMRLMGFIIVWVAVVIFIISEYRKYQSQVRLLSTKSKD</sequence>
<keyword evidence="3" id="KW-0813">Transport</keyword>
<comment type="caution">
    <text evidence="10">The sequence shown here is derived from an EMBL/GenBank/DDBJ whole genome shotgun (WGS) entry which is preliminary data.</text>
</comment>
<reference evidence="11" key="1">
    <citation type="journal article" date="2019" name="Int. J. Syst. Evol. Microbiol.">
        <title>The Global Catalogue of Microorganisms (GCM) 10K type strain sequencing project: providing services to taxonomists for standard genome sequencing and annotation.</title>
        <authorList>
            <consortium name="The Broad Institute Genomics Platform"/>
            <consortium name="The Broad Institute Genome Sequencing Center for Infectious Disease"/>
            <person name="Wu L."/>
            <person name="Ma J."/>
        </authorList>
    </citation>
    <scope>NUCLEOTIDE SEQUENCE [LARGE SCALE GENOMIC DNA]</scope>
    <source>
        <strain evidence="11">JCM 18424</strain>
    </source>
</reference>
<keyword evidence="5 8" id="KW-0812">Transmembrane</keyword>
<proteinExistence type="inferred from homology"/>
<keyword evidence="4" id="KW-1003">Cell membrane</keyword>
<evidence type="ECO:0000256" key="8">
    <source>
        <dbReference type="SAM" id="Phobius"/>
    </source>
</evidence>
<feature type="transmembrane region" description="Helical" evidence="8">
    <location>
        <begin position="151"/>
        <end position="167"/>
    </location>
</feature>
<feature type="transmembrane region" description="Helical" evidence="8">
    <location>
        <begin position="208"/>
        <end position="230"/>
    </location>
</feature>
<keyword evidence="11" id="KW-1185">Reference proteome</keyword>
<feature type="transmembrane region" description="Helical" evidence="8">
    <location>
        <begin position="179"/>
        <end position="196"/>
    </location>
</feature>
<gene>
    <name evidence="10" type="primary">rarD</name>
    <name evidence="10" type="ORF">GCM10023338_10740</name>
</gene>
<accession>A0ABP9ML35</accession>
<evidence type="ECO:0000256" key="2">
    <source>
        <dbReference type="ARBA" id="ARBA00007362"/>
    </source>
</evidence>
<evidence type="ECO:0000256" key="1">
    <source>
        <dbReference type="ARBA" id="ARBA00004651"/>
    </source>
</evidence>
<evidence type="ECO:0000256" key="3">
    <source>
        <dbReference type="ARBA" id="ARBA00022448"/>
    </source>
</evidence>
<feature type="domain" description="EamA" evidence="9">
    <location>
        <begin position="8"/>
        <end position="144"/>
    </location>
</feature>
<protein>
    <submittedName>
        <fullName evidence="10">EamA family transporter RarD</fullName>
    </submittedName>
</protein>
<feature type="transmembrane region" description="Helical" evidence="8">
    <location>
        <begin position="9"/>
        <end position="28"/>
    </location>
</feature>
<comment type="similarity">
    <text evidence="2">Belongs to the EamA transporter family.</text>
</comment>
<dbReference type="SUPFAM" id="SSF103481">
    <property type="entry name" value="Multidrug resistance efflux transporter EmrE"/>
    <property type="match status" value="2"/>
</dbReference>
<feature type="transmembrane region" description="Helical" evidence="8">
    <location>
        <begin position="237"/>
        <end position="261"/>
    </location>
</feature>
<keyword evidence="7 8" id="KW-0472">Membrane</keyword>